<name>A0AAD6XY27_9AGAR</name>
<gene>
    <name evidence="1" type="ORF">B0H15DRAFT_926102</name>
</gene>
<dbReference type="EMBL" id="JARJCN010000001">
    <property type="protein sequence ID" value="KAJ7104022.1"/>
    <property type="molecule type" value="Genomic_DNA"/>
</dbReference>
<dbReference type="AlphaFoldDB" id="A0AAD6XY27"/>
<proteinExistence type="predicted"/>
<dbReference type="Proteomes" id="UP001222325">
    <property type="component" value="Unassembled WGS sequence"/>
</dbReference>
<protein>
    <submittedName>
        <fullName evidence="1">Uncharacterized protein</fullName>
    </submittedName>
</protein>
<evidence type="ECO:0000313" key="1">
    <source>
        <dbReference type="EMBL" id="KAJ7104022.1"/>
    </source>
</evidence>
<evidence type="ECO:0000313" key="2">
    <source>
        <dbReference type="Proteomes" id="UP001222325"/>
    </source>
</evidence>
<sequence length="200" mass="21796">MLSIRAKQTVDLYKAWSISAGHTSVPSMMTGISSSPPLTPASLATILAVSRPGRSTVAAGVGHAIAMKSLMEIASVLLGRDAHQHKPTTGKRLSKEELDTSPSGHAVNFYQPAAKPIVDAGGLVIYEKSSALGCYTQTHYQHRQSAHFFRQWMRKVSRPEKPLEPDNQDGARLLYWATCRAVPSSAELRGIYYDTLYLVG</sequence>
<keyword evidence="2" id="KW-1185">Reference proteome</keyword>
<organism evidence="1 2">
    <name type="scientific">Mycena belliarum</name>
    <dbReference type="NCBI Taxonomy" id="1033014"/>
    <lineage>
        <taxon>Eukaryota</taxon>
        <taxon>Fungi</taxon>
        <taxon>Dikarya</taxon>
        <taxon>Basidiomycota</taxon>
        <taxon>Agaricomycotina</taxon>
        <taxon>Agaricomycetes</taxon>
        <taxon>Agaricomycetidae</taxon>
        <taxon>Agaricales</taxon>
        <taxon>Marasmiineae</taxon>
        <taxon>Mycenaceae</taxon>
        <taxon>Mycena</taxon>
    </lineage>
</organism>
<accession>A0AAD6XY27</accession>
<comment type="caution">
    <text evidence="1">The sequence shown here is derived from an EMBL/GenBank/DDBJ whole genome shotgun (WGS) entry which is preliminary data.</text>
</comment>
<reference evidence="1" key="1">
    <citation type="submission" date="2023-03" db="EMBL/GenBank/DDBJ databases">
        <title>Massive genome expansion in bonnet fungi (Mycena s.s.) driven by repeated elements and novel gene families across ecological guilds.</title>
        <authorList>
            <consortium name="Lawrence Berkeley National Laboratory"/>
            <person name="Harder C.B."/>
            <person name="Miyauchi S."/>
            <person name="Viragh M."/>
            <person name="Kuo A."/>
            <person name="Thoen E."/>
            <person name="Andreopoulos B."/>
            <person name="Lu D."/>
            <person name="Skrede I."/>
            <person name="Drula E."/>
            <person name="Henrissat B."/>
            <person name="Morin E."/>
            <person name="Kohler A."/>
            <person name="Barry K."/>
            <person name="LaButti K."/>
            <person name="Morin E."/>
            <person name="Salamov A."/>
            <person name="Lipzen A."/>
            <person name="Mereny Z."/>
            <person name="Hegedus B."/>
            <person name="Baldrian P."/>
            <person name="Stursova M."/>
            <person name="Weitz H."/>
            <person name="Taylor A."/>
            <person name="Grigoriev I.V."/>
            <person name="Nagy L.G."/>
            <person name="Martin F."/>
            <person name="Kauserud H."/>
        </authorList>
    </citation>
    <scope>NUCLEOTIDE SEQUENCE</scope>
    <source>
        <strain evidence="1">CBHHK173m</strain>
    </source>
</reference>